<dbReference type="Pfam" id="PF04314">
    <property type="entry name" value="PCuAC"/>
    <property type="match status" value="1"/>
</dbReference>
<evidence type="ECO:0000313" key="3">
    <source>
        <dbReference type="Proteomes" id="UP000092498"/>
    </source>
</evidence>
<dbReference type="AlphaFoldDB" id="A0A1B1AGS7"/>
<dbReference type="OrthoDB" id="9796962at2"/>
<reference evidence="2 3" key="1">
    <citation type="submission" date="2015-11" db="EMBL/GenBank/DDBJ databases">
        <title>Whole-Genome Sequence of Candidatus Oderbacter manganicum from the National Park Lower Oder Valley, Germany.</title>
        <authorList>
            <person name="Braun B."/>
            <person name="Liere K."/>
            <person name="Szewzyk U."/>
        </authorList>
    </citation>
    <scope>NUCLEOTIDE SEQUENCE [LARGE SCALE GENOMIC DNA]</scope>
    <source>
        <strain evidence="2 3">OTSz_A_272</strain>
    </source>
</reference>
<keyword evidence="1" id="KW-0732">Signal</keyword>
<dbReference type="PANTHER" id="PTHR36302:SF1">
    <property type="entry name" value="COPPER CHAPERONE PCU(A)C"/>
    <property type="match status" value="1"/>
</dbReference>
<dbReference type="EMBL" id="CP013244">
    <property type="protein sequence ID" value="ANP45741.1"/>
    <property type="molecule type" value="Genomic_DNA"/>
</dbReference>
<dbReference type="InterPro" id="IPR058248">
    <property type="entry name" value="Lxx211020-like"/>
</dbReference>
<organism evidence="2 3">
    <name type="scientific">Candidatus Viadribacter manganicus</name>
    <dbReference type="NCBI Taxonomy" id="1759059"/>
    <lineage>
        <taxon>Bacteria</taxon>
        <taxon>Pseudomonadati</taxon>
        <taxon>Pseudomonadota</taxon>
        <taxon>Alphaproteobacteria</taxon>
        <taxon>Hyphomonadales</taxon>
        <taxon>Hyphomonadaceae</taxon>
        <taxon>Candidatus Viadribacter</taxon>
    </lineage>
</organism>
<sequence>MHRNDFVRLLAASFALAAIACSPASQAQQQSANTIILEDAWAGATLPSVSVGAGYLTIRNTGTRADTLLSVSTPRAALTQVHEMSIDNGVMRMRALANVPIGAASVVTLAPGGTHIMFMDIDAPFTEGATIPVTLRFEHQGEVEANFIVRARSGHGAHAHNH</sequence>
<dbReference type="InParanoid" id="A0A1B1AGS7"/>
<evidence type="ECO:0000313" key="2">
    <source>
        <dbReference type="EMBL" id="ANP45741.1"/>
    </source>
</evidence>
<dbReference type="Proteomes" id="UP000092498">
    <property type="component" value="Chromosome"/>
</dbReference>
<evidence type="ECO:0000256" key="1">
    <source>
        <dbReference type="SAM" id="SignalP"/>
    </source>
</evidence>
<gene>
    <name evidence="2" type="ORF">ATE48_07320</name>
</gene>
<protein>
    <recommendedName>
        <fullName evidence="4">Copper chaperone PCu(A)C</fullName>
    </recommendedName>
</protein>
<proteinExistence type="predicted"/>
<dbReference type="RefSeq" id="WP_066769565.1">
    <property type="nucleotide sequence ID" value="NZ_CP013244.1"/>
</dbReference>
<dbReference type="Gene3D" id="2.60.40.1890">
    <property type="entry name" value="PCu(A)C copper chaperone"/>
    <property type="match status" value="1"/>
</dbReference>
<feature type="signal peptide" evidence="1">
    <location>
        <begin position="1"/>
        <end position="27"/>
    </location>
</feature>
<accession>A0A1B1AGS7</accession>
<feature type="chain" id="PRO_5008518786" description="Copper chaperone PCu(A)C" evidence="1">
    <location>
        <begin position="28"/>
        <end position="162"/>
    </location>
</feature>
<dbReference type="SUPFAM" id="SSF110087">
    <property type="entry name" value="DR1885-like metal-binding protein"/>
    <property type="match status" value="1"/>
</dbReference>
<keyword evidence="3" id="KW-1185">Reference proteome</keyword>
<dbReference type="PANTHER" id="PTHR36302">
    <property type="entry name" value="BLR7088 PROTEIN"/>
    <property type="match status" value="1"/>
</dbReference>
<dbReference type="InterPro" id="IPR036182">
    <property type="entry name" value="PCuAC_sf"/>
</dbReference>
<dbReference type="PROSITE" id="PS51257">
    <property type="entry name" value="PROKAR_LIPOPROTEIN"/>
    <property type="match status" value="1"/>
</dbReference>
<dbReference type="KEGG" id="cbot:ATE48_07320"/>
<name>A0A1B1AGS7_9PROT</name>
<evidence type="ECO:0008006" key="4">
    <source>
        <dbReference type="Google" id="ProtNLM"/>
    </source>
</evidence>
<dbReference type="InterPro" id="IPR007410">
    <property type="entry name" value="LpqE-like"/>
</dbReference>
<dbReference type="STRING" id="1759059.ATE48_07320"/>